<evidence type="ECO:0000313" key="2">
    <source>
        <dbReference type="EMBL" id="SEH73587.1"/>
    </source>
</evidence>
<reference evidence="3 4" key="2">
    <citation type="submission" date="2016-06" db="EMBL/GenBank/DDBJ databases">
        <authorList>
            <person name="Petersen J."/>
            <person name="Sayavedra L."/>
        </authorList>
    </citation>
    <scope>NUCLEOTIDE SEQUENCE [LARGE SCALE GENOMIC DNA]</scope>
    <source>
        <strain evidence="4">BazSymA</strain>
        <strain evidence="3">BazSymB</strain>
    </source>
</reference>
<dbReference type="Proteomes" id="UP000198988">
    <property type="component" value="Unassembled WGS sequence"/>
</dbReference>
<accession>A0A1H6KLA6</accession>
<evidence type="ECO:0000313" key="4">
    <source>
        <dbReference type="Proteomes" id="UP000198988"/>
    </source>
</evidence>
<name>A0A1H6KLA6_9GAMM</name>
<reference evidence="2" key="1">
    <citation type="submission" date="2016-06" db="EMBL/GenBank/DDBJ databases">
        <authorList>
            <person name="Olsen C.W."/>
            <person name="Carey S."/>
            <person name="Hinshaw L."/>
            <person name="Karasin A.I."/>
        </authorList>
    </citation>
    <scope>NUCLEOTIDE SEQUENCE [LARGE SCALE GENOMIC DNA]</scope>
    <source>
        <strain evidence="2">BazSymA</strain>
        <strain evidence="1">BazSymB</strain>
    </source>
</reference>
<dbReference type="Proteomes" id="UP000198559">
    <property type="component" value="Unassembled WGS sequence"/>
</dbReference>
<organism evidence="2 4">
    <name type="scientific">Bathymodiolus azoricus thioautotrophic gill symbiont</name>
    <dbReference type="NCBI Taxonomy" id="235205"/>
    <lineage>
        <taxon>Bacteria</taxon>
        <taxon>Pseudomonadati</taxon>
        <taxon>Pseudomonadota</taxon>
        <taxon>Gammaproteobacteria</taxon>
        <taxon>sulfur-oxidizing symbionts</taxon>
    </lineage>
</organism>
<evidence type="ECO:0000313" key="3">
    <source>
        <dbReference type="Proteomes" id="UP000198559"/>
    </source>
</evidence>
<sequence>MTKPNFYPLGDFFKPCPNRAKAGFKEITKWVKSGFMMITPIYAKVSQ</sequence>
<dbReference type="STRING" id="235205.BAZSYMB_SCAFFOLD00038_0"/>
<dbReference type="AlphaFoldDB" id="A0A1H6KLA6"/>
<proteinExistence type="predicted"/>
<protein>
    <submittedName>
        <fullName evidence="2">Uncharacterized protein</fullName>
    </submittedName>
</protein>
<dbReference type="EMBL" id="CDSC02000147">
    <property type="protein sequence ID" value="SEH73587.1"/>
    <property type="molecule type" value="Genomic_DNA"/>
</dbReference>
<gene>
    <name evidence="2" type="ORF">BAZSYMA_ACONTIG00433_0</name>
    <name evidence="1" type="ORF">BAZSYMB_SCAFFOLD00038_0</name>
</gene>
<evidence type="ECO:0000313" key="1">
    <source>
        <dbReference type="EMBL" id="SEH60005.1"/>
    </source>
</evidence>
<dbReference type="EMBL" id="CVUD02000037">
    <property type="protein sequence ID" value="SEH60005.1"/>
    <property type="molecule type" value="Genomic_DNA"/>
</dbReference>